<dbReference type="SUPFAM" id="SSF81324">
    <property type="entry name" value="Voltage-gated potassium channels"/>
    <property type="match status" value="1"/>
</dbReference>
<dbReference type="InterPro" id="IPR014710">
    <property type="entry name" value="RmlC-like_jellyroll"/>
</dbReference>
<dbReference type="Proteomes" id="UP000554482">
    <property type="component" value="Unassembled WGS sequence"/>
</dbReference>
<gene>
    <name evidence="5" type="ORF">FRX31_021112</name>
</gene>
<evidence type="ECO:0000313" key="6">
    <source>
        <dbReference type="Proteomes" id="UP000554482"/>
    </source>
</evidence>
<keyword evidence="1" id="KW-0813">Transport</keyword>
<dbReference type="InterPro" id="IPR000595">
    <property type="entry name" value="cNMP-bd_dom"/>
</dbReference>
<feature type="domain" description="Cyclic nucleotide-binding" evidence="4">
    <location>
        <begin position="277"/>
        <end position="361"/>
    </location>
</feature>
<dbReference type="AlphaFoldDB" id="A0A7J6VWT1"/>
<comment type="caution">
    <text evidence="5">The sequence shown here is derived from an EMBL/GenBank/DDBJ whole genome shotgun (WGS) entry which is preliminary data.</text>
</comment>
<keyword evidence="3" id="KW-1133">Transmembrane helix</keyword>
<proteinExistence type="predicted"/>
<dbReference type="SUPFAM" id="SSF51206">
    <property type="entry name" value="cAMP-binding domain-like"/>
    <property type="match status" value="1"/>
</dbReference>
<keyword evidence="1" id="KW-1071">Ligand-gated ion channel</keyword>
<keyword evidence="6" id="KW-1185">Reference proteome</keyword>
<accession>A0A7J6VWT1</accession>
<dbReference type="SMART" id="SM00100">
    <property type="entry name" value="cNMP"/>
    <property type="match status" value="1"/>
</dbReference>
<keyword evidence="3" id="KW-0472">Membrane</keyword>
<dbReference type="GO" id="GO:0034220">
    <property type="term" value="P:monoatomic ion transmembrane transport"/>
    <property type="evidence" value="ECO:0007669"/>
    <property type="project" value="UniProtKB-KW"/>
</dbReference>
<keyword evidence="2" id="KW-0407">Ion channel</keyword>
<organism evidence="5 6">
    <name type="scientific">Thalictrum thalictroides</name>
    <name type="common">Rue-anemone</name>
    <name type="synonym">Anemone thalictroides</name>
    <dbReference type="NCBI Taxonomy" id="46969"/>
    <lineage>
        <taxon>Eukaryota</taxon>
        <taxon>Viridiplantae</taxon>
        <taxon>Streptophyta</taxon>
        <taxon>Embryophyta</taxon>
        <taxon>Tracheophyta</taxon>
        <taxon>Spermatophyta</taxon>
        <taxon>Magnoliopsida</taxon>
        <taxon>Ranunculales</taxon>
        <taxon>Ranunculaceae</taxon>
        <taxon>Thalictroideae</taxon>
        <taxon>Thalictrum</taxon>
    </lineage>
</organism>
<dbReference type="OrthoDB" id="421226at2759"/>
<sequence>MPHMNGSIDVRKREALRDVVLLQYLPRFLRIYPLYKVLLRVNPMTTAWAGVFLNFFLYILGSHVFGAIWYFLSIGRVDMCLRESCRSTSTCELYSFYCGNHNSGGGVLLQTPCPIIEPNTTVFDFGIYLDALQSGIPKLSFPEKLTYCFWWGLQNIGSFGQNLKTSAYIWEVCFAVSVSVFGLFFFMLLIGNVQTYLQSDTVKSEKEFRKKIQDTEQWMSRKFLPENLRQRIRQYELHIWQTTQGFDAEILLRKLPKDLKRDIKRHLGLALLMQVPMFEKMDDQFLDALCDRLKPVLYTEDNLIIQEGHPVEEMLFIMSGELLSVSTHGGNTSVFDSDYLKAGDFIGEELLFWALLPTSSSYPISTRTVHALKEVEAFALIGEDLKLVISQFRLQRKQLRHILRFYSQRWRTWAAYYIQLAWRQYLKRKLDKCRLEEESKLQYQIIKNVASSTSLGATIYASRFAANILHNLRRRTARKAMLRHVLGQIQKPDEPELLC</sequence>
<protein>
    <submittedName>
        <fullName evidence="5">Cyclic nucleotide-gated ion channel</fullName>
    </submittedName>
</protein>
<dbReference type="CDD" id="cd00038">
    <property type="entry name" value="CAP_ED"/>
    <property type="match status" value="1"/>
</dbReference>
<keyword evidence="3" id="KW-0812">Transmembrane</keyword>
<dbReference type="GO" id="GO:0016020">
    <property type="term" value="C:membrane"/>
    <property type="evidence" value="ECO:0007669"/>
    <property type="project" value="UniProtKB-SubCell"/>
</dbReference>
<evidence type="ECO:0000256" key="2">
    <source>
        <dbReference type="ARBA" id="ARBA00023303"/>
    </source>
</evidence>
<evidence type="ECO:0000259" key="4">
    <source>
        <dbReference type="PROSITE" id="PS50042"/>
    </source>
</evidence>
<dbReference type="Gene3D" id="2.60.120.10">
    <property type="entry name" value="Jelly Rolls"/>
    <property type="match status" value="1"/>
</dbReference>
<keyword evidence="1" id="KW-0406">Ion transport</keyword>
<reference evidence="5 6" key="1">
    <citation type="submission" date="2020-06" db="EMBL/GenBank/DDBJ databases">
        <title>Transcriptomic and genomic resources for Thalictrum thalictroides and T. hernandezii: Facilitating candidate gene discovery in an emerging model plant lineage.</title>
        <authorList>
            <person name="Arias T."/>
            <person name="Riano-Pachon D.M."/>
            <person name="Di Stilio V.S."/>
        </authorList>
    </citation>
    <scope>NUCLEOTIDE SEQUENCE [LARGE SCALE GENOMIC DNA]</scope>
    <source>
        <strain evidence="6">cv. WT478/WT964</strain>
        <tissue evidence="5">Leaves</tissue>
    </source>
</reference>
<dbReference type="PANTHER" id="PTHR45651">
    <property type="entry name" value="CYCLIC NUCLEOTIDE-GATED ION CHANNEL 15-RELATED-RELATED"/>
    <property type="match status" value="1"/>
</dbReference>
<feature type="transmembrane region" description="Helical" evidence="3">
    <location>
        <begin position="168"/>
        <end position="190"/>
    </location>
</feature>
<dbReference type="PROSITE" id="PS50042">
    <property type="entry name" value="CNMP_BINDING_3"/>
    <property type="match status" value="1"/>
</dbReference>
<dbReference type="InterPro" id="IPR018490">
    <property type="entry name" value="cNMP-bd_dom_sf"/>
</dbReference>
<dbReference type="Gene3D" id="1.10.287.630">
    <property type="entry name" value="Helix hairpin bin"/>
    <property type="match status" value="1"/>
</dbReference>
<evidence type="ECO:0000313" key="5">
    <source>
        <dbReference type="EMBL" id="KAF5189301.1"/>
    </source>
</evidence>
<evidence type="ECO:0000256" key="1">
    <source>
        <dbReference type="ARBA" id="ARBA00023286"/>
    </source>
</evidence>
<dbReference type="PROSITE" id="PS50096">
    <property type="entry name" value="IQ"/>
    <property type="match status" value="1"/>
</dbReference>
<feature type="transmembrane region" description="Helical" evidence="3">
    <location>
        <begin position="47"/>
        <end position="72"/>
    </location>
</feature>
<dbReference type="EMBL" id="JABWDY010025659">
    <property type="protein sequence ID" value="KAF5189301.1"/>
    <property type="molecule type" value="Genomic_DNA"/>
</dbReference>
<name>A0A7J6VWT1_THATH</name>
<dbReference type="PANTHER" id="PTHR45651:SF5">
    <property type="entry name" value="CYCLIC NUCLEOTIDE-GATED ION CHANNEL 1"/>
    <property type="match status" value="1"/>
</dbReference>
<evidence type="ECO:0000256" key="3">
    <source>
        <dbReference type="SAM" id="Phobius"/>
    </source>
</evidence>